<sequence>SLNWACRGESASSSAQANKGHVPGDSLSKRHVLWAPALSGVKWSVDAVDQVRLSRKWLDLARSALKSLFV</sequence>
<organism evidence="2 3">
    <name type="scientific">Olea europaea subsp. europaea</name>
    <dbReference type="NCBI Taxonomy" id="158383"/>
    <lineage>
        <taxon>Eukaryota</taxon>
        <taxon>Viridiplantae</taxon>
        <taxon>Streptophyta</taxon>
        <taxon>Embryophyta</taxon>
        <taxon>Tracheophyta</taxon>
        <taxon>Spermatophyta</taxon>
        <taxon>Magnoliopsida</taxon>
        <taxon>eudicotyledons</taxon>
        <taxon>Gunneridae</taxon>
        <taxon>Pentapetalae</taxon>
        <taxon>asterids</taxon>
        <taxon>lamiids</taxon>
        <taxon>Lamiales</taxon>
        <taxon>Oleaceae</taxon>
        <taxon>Oleeae</taxon>
        <taxon>Olea</taxon>
    </lineage>
</organism>
<feature type="region of interest" description="Disordered" evidence="1">
    <location>
        <begin position="1"/>
        <end position="26"/>
    </location>
</feature>
<dbReference type="EMBL" id="CACTIH010002211">
    <property type="protein sequence ID" value="CAA2974918.1"/>
    <property type="molecule type" value="Genomic_DNA"/>
</dbReference>
<dbReference type="AlphaFoldDB" id="A0A8S0R7R1"/>
<name>A0A8S0R7R1_OLEEU</name>
<keyword evidence="3" id="KW-1185">Reference proteome</keyword>
<reference evidence="2 3" key="1">
    <citation type="submission" date="2019-12" db="EMBL/GenBank/DDBJ databases">
        <authorList>
            <person name="Alioto T."/>
            <person name="Alioto T."/>
            <person name="Gomez Garrido J."/>
        </authorList>
    </citation>
    <scope>NUCLEOTIDE SEQUENCE [LARGE SCALE GENOMIC DNA]</scope>
</reference>
<feature type="non-terminal residue" evidence="2">
    <location>
        <position position="1"/>
    </location>
</feature>
<proteinExistence type="predicted"/>
<dbReference type="Gramene" id="OE9A104122T1">
    <property type="protein sequence ID" value="OE9A104122C1"/>
    <property type="gene ID" value="OE9A104122"/>
</dbReference>
<evidence type="ECO:0000313" key="3">
    <source>
        <dbReference type="Proteomes" id="UP000594638"/>
    </source>
</evidence>
<evidence type="ECO:0000256" key="1">
    <source>
        <dbReference type="SAM" id="MobiDB-lite"/>
    </source>
</evidence>
<comment type="caution">
    <text evidence="2">The sequence shown here is derived from an EMBL/GenBank/DDBJ whole genome shotgun (WGS) entry which is preliminary data.</text>
</comment>
<protein>
    <submittedName>
        <fullName evidence="2">Uncharacterized protein</fullName>
    </submittedName>
</protein>
<dbReference type="Proteomes" id="UP000594638">
    <property type="component" value="Unassembled WGS sequence"/>
</dbReference>
<accession>A0A8S0R7R1</accession>
<evidence type="ECO:0000313" key="2">
    <source>
        <dbReference type="EMBL" id="CAA2974918.1"/>
    </source>
</evidence>
<gene>
    <name evidence="2" type="ORF">OLEA9_A104122</name>
</gene>